<evidence type="ECO:0000313" key="2">
    <source>
        <dbReference type="EMBL" id="KAK3758345.1"/>
    </source>
</evidence>
<gene>
    <name evidence="2" type="ORF">RRG08_004166</name>
</gene>
<comment type="caution">
    <text evidence="2">The sequence shown here is derived from an EMBL/GenBank/DDBJ whole genome shotgun (WGS) entry which is preliminary data.</text>
</comment>
<dbReference type="Proteomes" id="UP001283361">
    <property type="component" value="Unassembled WGS sequence"/>
</dbReference>
<name>A0AAE0YWG0_9GAST</name>
<dbReference type="AlphaFoldDB" id="A0AAE0YWG0"/>
<evidence type="ECO:0000313" key="3">
    <source>
        <dbReference type="Proteomes" id="UP001283361"/>
    </source>
</evidence>
<sequence>MTSRRARSARHHFAPQTPAQPRCARHQGAQQLKVSPSVRQRLCLDCLIPAVCVCLSVQCSSSGLRARLGCAIKLGILCIRRALTVDGTRLGLPCLDIDTAVENIRPEAL</sequence>
<dbReference type="EMBL" id="JAWDGP010005274">
    <property type="protein sequence ID" value="KAK3758345.1"/>
    <property type="molecule type" value="Genomic_DNA"/>
</dbReference>
<evidence type="ECO:0000256" key="1">
    <source>
        <dbReference type="SAM" id="MobiDB-lite"/>
    </source>
</evidence>
<proteinExistence type="predicted"/>
<protein>
    <submittedName>
        <fullName evidence="2">Uncharacterized protein</fullName>
    </submittedName>
</protein>
<organism evidence="2 3">
    <name type="scientific">Elysia crispata</name>
    <name type="common">lettuce slug</name>
    <dbReference type="NCBI Taxonomy" id="231223"/>
    <lineage>
        <taxon>Eukaryota</taxon>
        <taxon>Metazoa</taxon>
        <taxon>Spiralia</taxon>
        <taxon>Lophotrochozoa</taxon>
        <taxon>Mollusca</taxon>
        <taxon>Gastropoda</taxon>
        <taxon>Heterobranchia</taxon>
        <taxon>Euthyneura</taxon>
        <taxon>Panpulmonata</taxon>
        <taxon>Sacoglossa</taxon>
        <taxon>Placobranchoidea</taxon>
        <taxon>Plakobranchidae</taxon>
        <taxon>Elysia</taxon>
    </lineage>
</organism>
<feature type="compositionally biased region" description="Basic residues" evidence="1">
    <location>
        <begin position="1"/>
        <end position="13"/>
    </location>
</feature>
<keyword evidence="3" id="KW-1185">Reference proteome</keyword>
<accession>A0AAE0YWG0</accession>
<reference evidence="2" key="1">
    <citation type="journal article" date="2023" name="G3 (Bethesda)">
        <title>A reference genome for the long-term kleptoplast-retaining sea slug Elysia crispata morphotype clarki.</title>
        <authorList>
            <person name="Eastman K.E."/>
            <person name="Pendleton A.L."/>
            <person name="Shaikh M.A."/>
            <person name="Suttiyut T."/>
            <person name="Ogas R."/>
            <person name="Tomko P."/>
            <person name="Gavelis G."/>
            <person name="Widhalm J.R."/>
            <person name="Wisecaver J.H."/>
        </authorList>
    </citation>
    <scope>NUCLEOTIDE SEQUENCE</scope>
    <source>
        <strain evidence="2">ECLA1</strain>
    </source>
</reference>
<feature type="region of interest" description="Disordered" evidence="1">
    <location>
        <begin position="1"/>
        <end position="23"/>
    </location>
</feature>